<name>A0A6J7KT55_9ZZZZ</name>
<dbReference type="EMBL" id="CAFBNC010000186">
    <property type="protein sequence ID" value="CAB4957599.1"/>
    <property type="molecule type" value="Genomic_DNA"/>
</dbReference>
<sequence length="115" mass="12707">MTALRPDVVLLLADLENVDATFSGREHPRHVGLDKDRPGDPFDTADAAAVLTVTRAEIAAVISLHTADIEMMRDEAAPMRNKVAEIARRQLRRQLDPAMRAELTEWLRDHGGDAA</sequence>
<reference evidence="1" key="1">
    <citation type="submission" date="2020-05" db="EMBL/GenBank/DDBJ databases">
        <authorList>
            <person name="Chiriac C."/>
            <person name="Salcher M."/>
            <person name="Ghai R."/>
            <person name="Kavagutti S V."/>
        </authorList>
    </citation>
    <scope>NUCLEOTIDE SEQUENCE</scope>
</reference>
<gene>
    <name evidence="1" type="ORF">UFOPK3733_02258</name>
</gene>
<accession>A0A6J7KT55</accession>
<protein>
    <submittedName>
        <fullName evidence="1">Unannotated protein</fullName>
    </submittedName>
</protein>
<organism evidence="1">
    <name type="scientific">freshwater metagenome</name>
    <dbReference type="NCBI Taxonomy" id="449393"/>
    <lineage>
        <taxon>unclassified sequences</taxon>
        <taxon>metagenomes</taxon>
        <taxon>ecological metagenomes</taxon>
    </lineage>
</organism>
<evidence type="ECO:0000313" key="1">
    <source>
        <dbReference type="EMBL" id="CAB4957599.1"/>
    </source>
</evidence>
<proteinExistence type="predicted"/>
<dbReference type="AlphaFoldDB" id="A0A6J7KT55"/>